<sequence>MASAACRLPHCGGLAMCDLAPQFKARPGAKQGRVCCRLNAVTFRSPLLREFTSFTSSDILNADKVESKRSRQPYNGGRADSKVRAAAGGEEGVAAKTADKTQLLNSLKEAIETKDSELVKGAIEGLKEAGYASLWNSTPNLARRTVYTRELATMGIKNPEALAIPTSQNDLAFLVTVVGVTSVVAVAAGFLPGDWGFFVPYLVGGISLAVLAVGSVAPGLLQVATSQFGQLFPNNRERVAKHEAAHFLVAYMLGIPITGYSLDIGREHTNLVDFKLQKRLLEGLLNVSELERLSVVAMAGLAAEGLNFDKVEGQTADLMTLQRLINRTKPKLSNNEQQNLTRWATYYAASVIKNNKASFDALVEALSRQAPVEECVAAIEAAAK</sequence>
<dbReference type="GO" id="GO:0005524">
    <property type="term" value="F:ATP binding"/>
    <property type="evidence" value="ECO:0007669"/>
    <property type="project" value="InterPro"/>
</dbReference>
<dbReference type="OrthoDB" id="66620at2759"/>
<feature type="transmembrane region" description="Helical" evidence="1">
    <location>
        <begin position="197"/>
        <end position="223"/>
    </location>
</feature>
<dbReference type="OMA" id="EGWAKKW"/>
<keyword evidence="1" id="KW-1133">Transmembrane helix</keyword>
<dbReference type="GO" id="GO:0004222">
    <property type="term" value="F:metalloendopeptidase activity"/>
    <property type="evidence" value="ECO:0007669"/>
    <property type="project" value="InterPro"/>
</dbReference>
<keyword evidence="1" id="KW-0472">Membrane</keyword>
<dbReference type="EMBL" id="DF237174">
    <property type="protein sequence ID" value="GAQ85236.1"/>
    <property type="molecule type" value="Genomic_DNA"/>
</dbReference>
<dbReference type="GO" id="GO:0006508">
    <property type="term" value="P:proteolysis"/>
    <property type="evidence" value="ECO:0007669"/>
    <property type="project" value="InterPro"/>
</dbReference>
<dbReference type="AlphaFoldDB" id="A0A1Y1I965"/>
<proteinExistence type="predicted"/>
<keyword evidence="1" id="KW-0812">Transmembrane</keyword>
<evidence type="ECO:0000313" key="3">
    <source>
        <dbReference type="Proteomes" id="UP000054558"/>
    </source>
</evidence>
<organism evidence="2 3">
    <name type="scientific">Klebsormidium nitens</name>
    <name type="common">Green alga</name>
    <name type="synonym">Ulothrix nitens</name>
    <dbReference type="NCBI Taxonomy" id="105231"/>
    <lineage>
        <taxon>Eukaryota</taxon>
        <taxon>Viridiplantae</taxon>
        <taxon>Streptophyta</taxon>
        <taxon>Klebsormidiophyceae</taxon>
        <taxon>Klebsormidiales</taxon>
        <taxon>Klebsormidiaceae</taxon>
        <taxon>Klebsormidium</taxon>
    </lineage>
</organism>
<dbReference type="Proteomes" id="UP000054558">
    <property type="component" value="Unassembled WGS sequence"/>
</dbReference>
<evidence type="ECO:0000256" key="1">
    <source>
        <dbReference type="SAM" id="Phobius"/>
    </source>
</evidence>
<reference evidence="2 3" key="1">
    <citation type="journal article" date="2014" name="Nat. Commun.">
        <title>Klebsormidium flaccidum genome reveals primary factors for plant terrestrial adaptation.</title>
        <authorList>
            <person name="Hori K."/>
            <person name="Maruyama F."/>
            <person name="Fujisawa T."/>
            <person name="Togashi T."/>
            <person name="Yamamoto N."/>
            <person name="Seo M."/>
            <person name="Sato S."/>
            <person name="Yamada T."/>
            <person name="Mori H."/>
            <person name="Tajima N."/>
            <person name="Moriyama T."/>
            <person name="Ikeuchi M."/>
            <person name="Watanabe M."/>
            <person name="Wada H."/>
            <person name="Kobayashi K."/>
            <person name="Saito M."/>
            <person name="Masuda T."/>
            <person name="Sasaki-Sekimoto Y."/>
            <person name="Mashiguchi K."/>
            <person name="Awai K."/>
            <person name="Shimojima M."/>
            <person name="Masuda S."/>
            <person name="Iwai M."/>
            <person name="Nobusawa T."/>
            <person name="Narise T."/>
            <person name="Kondo S."/>
            <person name="Saito H."/>
            <person name="Sato R."/>
            <person name="Murakawa M."/>
            <person name="Ihara Y."/>
            <person name="Oshima-Yamada Y."/>
            <person name="Ohtaka K."/>
            <person name="Satoh M."/>
            <person name="Sonobe K."/>
            <person name="Ishii M."/>
            <person name="Ohtani R."/>
            <person name="Kanamori-Sato M."/>
            <person name="Honoki R."/>
            <person name="Miyazaki D."/>
            <person name="Mochizuki H."/>
            <person name="Umetsu J."/>
            <person name="Higashi K."/>
            <person name="Shibata D."/>
            <person name="Kamiya Y."/>
            <person name="Sato N."/>
            <person name="Nakamura Y."/>
            <person name="Tabata S."/>
            <person name="Ida S."/>
            <person name="Kurokawa K."/>
            <person name="Ohta H."/>
        </authorList>
    </citation>
    <scope>NUCLEOTIDE SEQUENCE [LARGE SCALE GENOMIC DNA]</scope>
    <source>
        <strain evidence="2 3">NIES-2285</strain>
    </source>
</reference>
<dbReference type="PANTHER" id="PTHR33471:SF7">
    <property type="entry name" value="ATP-DEPENDENT ZINC METALLOPROTEASE-RELATED"/>
    <property type="match status" value="1"/>
</dbReference>
<gene>
    <name evidence="2" type="ORF">KFL_002250160</name>
</gene>
<dbReference type="SUPFAM" id="SSF140990">
    <property type="entry name" value="FtsH protease domain-like"/>
    <property type="match status" value="1"/>
</dbReference>
<feature type="transmembrane region" description="Helical" evidence="1">
    <location>
        <begin position="171"/>
        <end position="191"/>
    </location>
</feature>
<name>A0A1Y1I965_KLENI</name>
<dbReference type="GO" id="GO:0004176">
    <property type="term" value="F:ATP-dependent peptidase activity"/>
    <property type="evidence" value="ECO:0007669"/>
    <property type="project" value="InterPro"/>
</dbReference>
<dbReference type="PANTHER" id="PTHR33471">
    <property type="entry name" value="ATP-DEPENDENT ZINC METALLOPROTEASE-RELATED"/>
    <property type="match status" value="1"/>
</dbReference>
<evidence type="ECO:0000313" key="2">
    <source>
        <dbReference type="EMBL" id="GAQ85236.1"/>
    </source>
</evidence>
<dbReference type="STRING" id="105231.A0A1Y1I965"/>
<keyword evidence="3" id="KW-1185">Reference proteome</keyword>
<accession>A0A1Y1I965</accession>
<protein>
    <submittedName>
        <fullName evidence="2">Uncharacterized protein</fullName>
    </submittedName>
</protein>
<dbReference type="Gene3D" id="1.20.58.760">
    <property type="entry name" value="Peptidase M41"/>
    <property type="match status" value="1"/>
</dbReference>
<dbReference type="InterPro" id="IPR037219">
    <property type="entry name" value="Peptidase_M41-like"/>
</dbReference>